<accession>A0A7G2FCN1</accession>
<dbReference type="SMART" id="SM00184">
    <property type="entry name" value="RING"/>
    <property type="match status" value="1"/>
</dbReference>
<dbReference type="PANTHER" id="PTHR11926">
    <property type="entry name" value="GLUCOSYL/GLUCURONOSYL TRANSFERASES"/>
    <property type="match status" value="1"/>
</dbReference>
<feature type="transmembrane region" description="Helical" evidence="9">
    <location>
        <begin position="1052"/>
        <end position="1072"/>
    </location>
</feature>
<evidence type="ECO:0000256" key="7">
    <source>
        <dbReference type="ARBA" id="ARBA00022833"/>
    </source>
</evidence>
<dbReference type="Gene3D" id="3.40.50.2000">
    <property type="entry name" value="Glycogen Phosphorylase B"/>
    <property type="match status" value="5"/>
</dbReference>
<dbReference type="SUPFAM" id="SSF57850">
    <property type="entry name" value="RING/U-box"/>
    <property type="match status" value="1"/>
</dbReference>
<dbReference type="FunFam" id="3.40.50.2000:FF:000120">
    <property type="entry name" value="UDP-glycosyltransferase 76C1"/>
    <property type="match status" value="4"/>
</dbReference>
<keyword evidence="5 8" id="KW-0863">Zinc-finger</keyword>
<evidence type="ECO:0000256" key="2">
    <source>
        <dbReference type="ARBA" id="ARBA00009995"/>
    </source>
</evidence>
<gene>
    <name evidence="11" type="ORF">AT9943_LOCUS18436</name>
</gene>
<keyword evidence="9" id="KW-1133">Transmembrane helix</keyword>
<keyword evidence="6" id="KW-0833">Ubl conjugation pathway</keyword>
<name>A0A7G2FCN1_ARATH</name>
<dbReference type="GO" id="GO:0016757">
    <property type="term" value="F:glycosyltransferase activity"/>
    <property type="evidence" value="ECO:0007669"/>
    <property type="project" value="UniProtKB-KW"/>
</dbReference>
<proteinExistence type="inferred from homology"/>
<keyword evidence="7" id="KW-0862">Zinc</keyword>
<comment type="pathway">
    <text evidence="1">Protein modification; protein ubiquitination.</text>
</comment>
<keyword evidence="9" id="KW-0472">Membrane</keyword>
<dbReference type="GO" id="GO:0008270">
    <property type="term" value="F:zinc ion binding"/>
    <property type="evidence" value="ECO:0007669"/>
    <property type="project" value="UniProtKB-KW"/>
</dbReference>
<dbReference type="AlphaFoldDB" id="A0A7G2FCN1"/>
<evidence type="ECO:0000256" key="8">
    <source>
        <dbReference type="PROSITE-ProRule" id="PRU00175"/>
    </source>
</evidence>
<dbReference type="Pfam" id="PF12678">
    <property type="entry name" value="zf-rbx1"/>
    <property type="match status" value="1"/>
</dbReference>
<evidence type="ECO:0000259" key="10">
    <source>
        <dbReference type="PROSITE" id="PS50089"/>
    </source>
</evidence>
<evidence type="ECO:0000256" key="1">
    <source>
        <dbReference type="ARBA" id="ARBA00004906"/>
    </source>
</evidence>
<dbReference type="InterPro" id="IPR013083">
    <property type="entry name" value="Znf_RING/FYVE/PHD"/>
</dbReference>
<dbReference type="PANTHER" id="PTHR11926:SF906">
    <property type="entry name" value="UDP-GLYCOSYLTRANSFERASE 76C3-RELATED"/>
    <property type="match status" value="1"/>
</dbReference>
<evidence type="ECO:0000256" key="3">
    <source>
        <dbReference type="ARBA" id="ARBA00022676"/>
    </source>
</evidence>
<keyword evidence="9" id="KW-0812">Transmembrane</keyword>
<sequence length="1178" mass="134272">MEEKRNGLRVILFPLPLQGCINPMLQLANILHVRGFSITVIHTRFNAPKASSHPLFTFLQIPDGLSETEIQDGVMSLLAQINLNAESPFRDCLRKVLLESKESERVTCLIDDCGWLFTQSVSESLKLPRLVLCTFKATFFNAYPSLPLIRTKGYLPVSESEAEDSVPEFPPLQKRDLSKLAKILYSRGFSITIIHTRFNAPKSSDHPLFTFLQIRDGLSESQTQSRDLLLQLTLLNNNCQIPFRECLAKLIKPSSDSGTEDRKISCVIDDSGWVFTQSVAESFNLPRFVLCAYKFSFFLGHFLVPQIRREGFLPVPDSEADDLVPEFPPLRKKDLSRIMGTSAQKSLHNWIGKRKKNRKKKKGSMEKSNGLRVILFPLPLQGCINPMIQLAKILHSRGFSITVIHTCFNAPKASSHPLFTFIQIQDGLSETETRTRDVKLLITLLNQNCESPVRECLRKLLQSAKEEKQRISCLINDSGWIFTQHLAKSLNLMRLAFNTYKISFFRSHFVLPQLRREMFLPLQDSEQDDPVEKFPPLRKKDLLRILEADSVQGDSYSDMILEKTKASSASLIYQIFLHLGRQTRKKKKASMEKSNGLRVILFPLPLQGCINPMIQLAKILHSRGFSITVIHTCFNAPKASSHPLFTFLEIPDGLSETEKRTNNTKLLLTLLNRNCESPFRECLSKLLQSADSETGEEKQRISCLIADSGWMFTQPIAQSLKLPILVLSVFTVSFFRCQFVLPKLRREVYLPLQDSEQEDLVQEFPPLRKKDIVRILDVETDILDPFLDKVLQMTKASSGLIFMSCEELDHDSEIYIWKEGQKEKASMDKSNGLRVILFPLPLQGCINPMIQLAKILHSRGFSITVIHTRFNAPKASNHPLFTFLQIPDGLSETETRTHDITLLLTLLNRSCESPFRECLTKLLQSADSETGEEKQRISCLIDDSGWIFTQPVAQSINLPRLVLNTYKVSFFRDHFVLPQLRREMYLPLQDSEQGDDPVEEFPPLRKKDLLQILDQESEQLDSYSNMILETTKASSAPASIENNTHHHLHEDFTLMVIVFVLYGIVAIRYATFNDGCRGTNLRFQRPQPPLPLPQPQPPMCPREIAAMIKDIVVDVELCCPICLEDLKKVDNDDDKVVVCLSKCNHSFHMNCIFSWLRESQDCPICRSTVYRGGVTLIK</sequence>
<dbReference type="InterPro" id="IPR001841">
    <property type="entry name" value="Znf_RING"/>
</dbReference>
<dbReference type="InterPro" id="IPR024766">
    <property type="entry name" value="Znf_RING_H2"/>
</dbReference>
<evidence type="ECO:0000313" key="12">
    <source>
        <dbReference type="Proteomes" id="UP000516314"/>
    </source>
</evidence>
<evidence type="ECO:0000256" key="9">
    <source>
        <dbReference type="SAM" id="Phobius"/>
    </source>
</evidence>
<dbReference type="SUPFAM" id="SSF53756">
    <property type="entry name" value="UDP-Glycosyltransferase/glycogen phosphorylase"/>
    <property type="match status" value="5"/>
</dbReference>
<evidence type="ECO:0000256" key="6">
    <source>
        <dbReference type="ARBA" id="ARBA00022786"/>
    </source>
</evidence>
<evidence type="ECO:0000256" key="4">
    <source>
        <dbReference type="ARBA" id="ARBA00022723"/>
    </source>
</evidence>
<feature type="domain" description="RING-type" evidence="10">
    <location>
        <begin position="1119"/>
        <end position="1166"/>
    </location>
</feature>
<keyword evidence="3" id="KW-0808">Transferase</keyword>
<protein>
    <submittedName>
        <fullName evidence="11">(thale cress) hypothetical protein</fullName>
    </submittedName>
</protein>
<keyword evidence="3" id="KW-0328">Glycosyltransferase</keyword>
<dbReference type="EMBL" id="LR881470">
    <property type="protein sequence ID" value="CAD5330931.1"/>
    <property type="molecule type" value="Genomic_DNA"/>
</dbReference>
<organism evidence="11 12">
    <name type="scientific">Arabidopsis thaliana</name>
    <name type="common">Mouse-ear cress</name>
    <dbReference type="NCBI Taxonomy" id="3702"/>
    <lineage>
        <taxon>Eukaryota</taxon>
        <taxon>Viridiplantae</taxon>
        <taxon>Streptophyta</taxon>
        <taxon>Embryophyta</taxon>
        <taxon>Tracheophyta</taxon>
        <taxon>Spermatophyta</taxon>
        <taxon>Magnoliopsida</taxon>
        <taxon>eudicotyledons</taxon>
        <taxon>Gunneridae</taxon>
        <taxon>Pentapetalae</taxon>
        <taxon>rosids</taxon>
        <taxon>malvids</taxon>
        <taxon>Brassicales</taxon>
        <taxon>Brassicaceae</taxon>
        <taxon>Camelineae</taxon>
        <taxon>Arabidopsis</taxon>
    </lineage>
</organism>
<dbReference type="Gene3D" id="3.30.40.10">
    <property type="entry name" value="Zinc/RING finger domain, C3HC4 (zinc finger)"/>
    <property type="match status" value="1"/>
</dbReference>
<evidence type="ECO:0000256" key="5">
    <source>
        <dbReference type="ARBA" id="ARBA00022771"/>
    </source>
</evidence>
<keyword evidence="4" id="KW-0479">Metal-binding</keyword>
<comment type="similarity">
    <text evidence="2">Belongs to the UDP-glycosyltransferase family.</text>
</comment>
<dbReference type="PROSITE" id="PS50089">
    <property type="entry name" value="ZF_RING_2"/>
    <property type="match status" value="1"/>
</dbReference>
<dbReference type="Proteomes" id="UP000516314">
    <property type="component" value="Chromosome 5"/>
</dbReference>
<evidence type="ECO:0000313" key="11">
    <source>
        <dbReference type="EMBL" id="CAD5330931.1"/>
    </source>
</evidence>
<reference evidence="11 12" key="1">
    <citation type="submission" date="2020-09" db="EMBL/GenBank/DDBJ databases">
        <authorList>
            <person name="Ashkenazy H."/>
        </authorList>
    </citation>
    <scope>NUCLEOTIDE SEQUENCE [LARGE SCALE GENOMIC DNA]</scope>
    <source>
        <strain evidence="12">cv. Cdm-0</strain>
    </source>
</reference>